<accession>A0A5C4R6E6</accession>
<dbReference type="AlphaFoldDB" id="A0A5C4R6E6"/>
<evidence type="ECO:0000313" key="3">
    <source>
        <dbReference type="Proteomes" id="UP000304880"/>
    </source>
</evidence>
<keyword evidence="1" id="KW-1133">Transmembrane helix</keyword>
<dbReference type="GeneID" id="97047980"/>
<feature type="transmembrane region" description="Helical" evidence="1">
    <location>
        <begin position="21"/>
        <end position="38"/>
    </location>
</feature>
<dbReference type="Proteomes" id="UP000304880">
    <property type="component" value="Unassembled WGS sequence"/>
</dbReference>
<organism evidence="2 3">
    <name type="scientific">Paracoccus haeundaensis</name>
    <dbReference type="NCBI Taxonomy" id="225362"/>
    <lineage>
        <taxon>Bacteria</taxon>
        <taxon>Pseudomonadati</taxon>
        <taxon>Pseudomonadota</taxon>
        <taxon>Alphaproteobacteria</taxon>
        <taxon>Rhodobacterales</taxon>
        <taxon>Paracoccaceae</taxon>
        <taxon>Paracoccus</taxon>
    </lineage>
</organism>
<dbReference type="RefSeq" id="WP_127898487.1">
    <property type="nucleotide sequence ID" value="NZ_VDDC01000015.1"/>
</dbReference>
<dbReference type="EMBL" id="VDDC01000015">
    <property type="protein sequence ID" value="TNH39448.1"/>
    <property type="molecule type" value="Genomic_DNA"/>
</dbReference>
<keyword evidence="1" id="KW-0812">Transmembrane</keyword>
<proteinExistence type="predicted"/>
<sequence length="59" mass="6813">MNMIWLLRAAKWARNPPSAKMVKLVIAVIAIGLALLALEKLGWWPDWATQDQRPHRLPR</sequence>
<keyword evidence="3" id="KW-1185">Reference proteome</keyword>
<evidence type="ECO:0000313" key="2">
    <source>
        <dbReference type="EMBL" id="TNH39448.1"/>
    </source>
</evidence>
<gene>
    <name evidence="2" type="ORF">FHD67_09780</name>
</gene>
<protein>
    <submittedName>
        <fullName evidence="2">Uncharacterized protein</fullName>
    </submittedName>
</protein>
<reference evidence="2 3" key="1">
    <citation type="submission" date="2019-06" db="EMBL/GenBank/DDBJ databases">
        <authorList>
            <person name="Li J."/>
        </authorList>
    </citation>
    <scope>NUCLEOTIDE SEQUENCE [LARGE SCALE GENOMIC DNA]</scope>
    <source>
        <strain evidence="2 3">CGMCC 1.8012</strain>
    </source>
</reference>
<comment type="caution">
    <text evidence="2">The sequence shown here is derived from an EMBL/GenBank/DDBJ whole genome shotgun (WGS) entry which is preliminary data.</text>
</comment>
<evidence type="ECO:0000256" key="1">
    <source>
        <dbReference type="SAM" id="Phobius"/>
    </source>
</evidence>
<keyword evidence="1" id="KW-0472">Membrane</keyword>
<name>A0A5C4R6E6_9RHOB</name>